<dbReference type="STRING" id="74873.A0A084WFF4"/>
<dbReference type="SUPFAM" id="SSF53383">
    <property type="entry name" value="PLP-dependent transferases"/>
    <property type="match status" value="1"/>
</dbReference>
<organism evidence="10">
    <name type="scientific">Anopheles sinensis</name>
    <name type="common">Mosquito</name>
    <dbReference type="NCBI Taxonomy" id="74873"/>
    <lineage>
        <taxon>Eukaryota</taxon>
        <taxon>Metazoa</taxon>
        <taxon>Ecdysozoa</taxon>
        <taxon>Arthropoda</taxon>
        <taxon>Hexapoda</taxon>
        <taxon>Insecta</taxon>
        <taxon>Pterygota</taxon>
        <taxon>Neoptera</taxon>
        <taxon>Endopterygota</taxon>
        <taxon>Diptera</taxon>
        <taxon>Nematocera</taxon>
        <taxon>Culicoidea</taxon>
        <taxon>Culicidae</taxon>
        <taxon>Anophelinae</taxon>
        <taxon>Anopheles</taxon>
    </lineage>
</organism>
<feature type="compositionally biased region" description="Low complexity" evidence="7">
    <location>
        <begin position="863"/>
        <end position="879"/>
    </location>
</feature>
<dbReference type="VEuPathDB" id="VectorBase:ASIC016948"/>
<feature type="region of interest" description="Disordered" evidence="7">
    <location>
        <begin position="1"/>
        <end position="29"/>
    </location>
</feature>
<dbReference type="InterPro" id="IPR055102">
    <property type="entry name" value="PDXDC1-like_3rd"/>
</dbReference>
<evidence type="ECO:0000256" key="1">
    <source>
        <dbReference type="ARBA" id="ARBA00001933"/>
    </source>
</evidence>
<evidence type="ECO:0000259" key="9">
    <source>
        <dbReference type="Pfam" id="PF22937"/>
    </source>
</evidence>
<feature type="compositionally biased region" description="Low complexity" evidence="7">
    <location>
        <begin position="806"/>
        <end position="838"/>
    </location>
</feature>
<dbReference type="OMA" id="VENTCRY"/>
<gene>
    <name evidence="10" type="ORF">ZHAS_00016948</name>
</gene>
<feature type="region of interest" description="Disordered" evidence="7">
    <location>
        <begin position="473"/>
        <end position="508"/>
    </location>
</feature>
<evidence type="ECO:0000256" key="4">
    <source>
        <dbReference type="ARBA" id="ARBA00022898"/>
    </source>
</evidence>
<proteinExistence type="inferred from homology"/>
<comment type="similarity">
    <text evidence="2">Belongs to the group II decarboxylase family.</text>
</comment>
<sequence length="901" mass="98939">MKDGEVDNGGSDIHPQEVAGAVGPLENVPAPPTEIAASIVRSSLAQIETKASAMLTRIEHVTGGVPTAGGQSTPAPKPEMQQRSGSIKEPLPSRKSAREVMATLEDFLANLCGDDEQQDGCLPVLDEVSQLAVLQHSTAAYVRTLSRQQLLLLVERLRCETTYWLGKLFKFAMFHTAFYRDDAECTLQVLRIAYLHQQNEIRAAVTDEERPVPGPSGVSIYLSDKSELLLVVENTCRYMGWSQSCIRLVPSEQAADASDGIAGRMNLNALERMIEADLVYDIRPLMVIGTVGSSTTGASDDLEKLIAICASHRVWLHCHGYGLAALVLTKHWMTSQPNSMTLSLDAWLGVIGVPSVLVHKSPNDPGWFQGISTVFDSDPVLSTRLSSLSVWSALQVLGADQLAERIFSAFDSCQELCKMLLQFDGIHVVTKPTFYESSDSYRKVLMQAYDYETLFGLAVPIVLFQFDGHGSSRSHSEQSADAEEEGAEKAPEVGENEEGGAAALPAEDVGIRKNRSNAQYYDRLNSWFGQNLVQDAPQLNVTVMEHEVHGTVIRYCPFGTGYAEQLPRTTETLLGIERSLETHIEILRSTVLHRVRFQQLVAESSVLRLVELHDWAGLGGVHYVPEGWESLGTDQAKDYLNKLNQALVEALQATDSAFSQGESSEGLICVKFGMVMSETDVDELLELVIQTARSVQEKSKVLDTMTEILKKGIEAATIDLQREAEEKLRQEGILRQMPLVGRVVNWWAPPSKETGMKGRSLNLTQGVVESTENIYKYHMQMTPQTSNQLPGNKGPPAPLVQKPISPDQRQQQPPQQPPAATQQQVESAQHSRNASSSSELSGRGVPATGTTPPVLIKLPTRKPMMPIVQQMQQVQLQPQQQPPPSSPPQQDSQDRVASTTP</sequence>
<evidence type="ECO:0000256" key="5">
    <source>
        <dbReference type="ARBA" id="ARBA00023239"/>
    </source>
</evidence>
<dbReference type="EMBL" id="ATLV01023342">
    <property type="status" value="NOT_ANNOTATED_CDS"/>
    <property type="molecule type" value="Genomic_DNA"/>
</dbReference>
<dbReference type="InterPro" id="IPR015421">
    <property type="entry name" value="PyrdxlP-dep_Trfase_major"/>
</dbReference>
<dbReference type="Pfam" id="PF22930">
    <property type="entry name" value="PDXDC1-like_cen"/>
    <property type="match status" value="1"/>
</dbReference>
<dbReference type="EMBL" id="KE525342">
    <property type="protein sequence ID" value="KFB48948.1"/>
    <property type="molecule type" value="Genomic_DNA"/>
</dbReference>
<dbReference type="EnsemblMetazoa" id="ASIC016948-RA">
    <property type="protein sequence ID" value="ASIC016948-PA"/>
    <property type="gene ID" value="ASIC016948"/>
</dbReference>
<dbReference type="PANTHER" id="PTHR42735">
    <property type="match status" value="1"/>
</dbReference>
<name>A0A084WFF4_ANOSI</name>
<feature type="domain" description="PDXDC1/PDXD2 second" evidence="8">
    <location>
        <begin position="460"/>
        <end position="591"/>
    </location>
</feature>
<evidence type="ECO:0000256" key="3">
    <source>
        <dbReference type="ARBA" id="ARBA00022793"/>
    </source>
</evidence>
<keyword evidence="4" id="KW-0663">Pyridoxal phosphate</keyword>
<dbReference type="InterPro" id="IPR050477">
    <property type="entry name" value="GrpII_AminoAcid_Decarb"/>
</dbReference>
<feature type="domain" description="PDXDC1-like third" evidence="9">
    <location>
        <begin position="597"/>
        <end position="700"/>
    </location>
</feature>
<reference evidence="11" key="2">
    <citation type="submission" date="2020-05" db="UniProtKB">
        <authorList>
            <consortium name="EnsemblMetazoa"/>
        </authorList>
    </citation>
    <scope>IDENTIFICATION</scope>
</reference>
<dbReference type="GO" id="GO:0016831">
    <property type="term" value="F:carboxy-lyase activity"/>
    <property type="evidence" value="ECO:0007669"/>
    <property type="project" value="UniProtKB-KW"/>
</dbReference>
<comment type="cofactor">
    <cofactor evidence="1">
        <name>pyridoxal 5'-phosphate</name>
        <dbReference type="ChEBI" id="CHEBI:597326"/>
    </cofactor>
</comment>
<dbReference type="InterPro" id="IPR055103">
    <property type="entry name" value="PDXDC1-like_2nd"/>
</dbReference>
<evidence type="ECO:0000256" key="6">
    <source>
        <dbReference type="ARBA" id="ARBA00047190"/>
    </source>
</evidence>
<keyword evidence="12" id="KW-1185">Reference proteome</keyword>
<dbReference type="Pfam" id="PF22937">
    <property type="entry name" value="PDXDC1-like_cen2"/>
    <property type="match status" value="1"/>
</dbReference>
<dbReference type="AlphaFoldDB" id="A0A084WFF4"/>
<accession>A0A084WFF4</accession>
<dbReference type="PANTHER" id="PTHR42735:SF1">
    <property type="entry name" value="PYRIDOXAL-DEPENDENT DECARBOXYLASE DOMAIN-CONTAINING PROTEIN 1-RELATED"/>
    <property type="match status" value="1"/>
</dbReference>
<evidence type="ECO:0000313" key="10">
    <source>
        <dbReference type="EMBL" id="KFB48948.1"/>
    </source>
</evidence>
<dbReference type="Gene3D" id="3.40.640.10">
    <property type="entry name" value="Type I PLP-dependent aspartate aminotransferase-like (Major domain)"/>
    <property type="match status" value="1"/>
</dbReference>
<dbReference type="OrthoDB" id="2161780at2759"/>
<evidence type="ECO:0000313" key="12">
    <source>
        <dbReference type="Proteomes" id="UP000030765"/>
    </source>
</evidence>
<feature type="region of interest" description="Disordered" evidence="7">
    <location>
        <begin position="783"/>
        <end position="901"/>
    </location>
</feature>
<evidence type="ECO:0000256" key="2">
    <source>
        <dbReference type="ARBA" id="ARBA00009533"/>
    </source>
</evidence>
<keyword evidence="3" id="KW-0210">Decarboxylase</keyword>
<evidence type="ECO:0000313" key="11">
    <source>
        <dbReference type="EnsemblMetazoa" id="ASIC016948-PA"/>
    </source>
</evidence>
<protein>
    <recommendedName>
        <fullName evidence="6">Pyridoxal-dependent decarboxylase domain-containing protein 1</fullName>
    </recommendedName>
</protein>
<keyword evidence="5" id="KW-0456">Lyase</keyword>
<evidence type="ECO:0000259" key="8">
    <source>
        <dbReference type="Pfam" id="PF22930"/>
    </source>
</evidence>
<dbReference type="InterPro" id="IPR015424">
    <property type="entry name" value="PyrdxlP-dep_Trfase"/>
</dbReference>
<evidence type="ECO:0000256" key="7">
    <source>
        <dbReference type="SAM" id="MobiDB-lite"/>
    </source>
</evidence>
<reference evidence="10 12" key="1">
    <citation type="journal article" date="2014" name="BMC Genomics">
        <title>Genome sequence of Anopheles sinensis provides insight into genetics basis of mosquito competence for malaria parasites.</title>
        <authorList>
            <person name="Zhou D."/>
            <person name="Zhang D."/>
            <person name="Ding G."/>
            <person name="Shi L."/>
            <person name="Hou Q."/>
            <person name="Ye Y."/>
            <person name="Xu Y."/>
            <person name="Zhou H."/>
            <person name="Xiong C."/>
            <person name="Li S."/>
            <person name="Yu J."/>
            <person name="Hong S."/>
            <person name="Yu X."/>
            <person name="Zou P."/>
            <person name="Chen C."/>
            <person name="Chang X."/>
            <person name="Wang W."/>
            <person name="Lv Y."/>
            <person name="Sun Y."/>
            <person name="Ma L."/>
            <person name="Shen B."/>
            <person name="Zhu C."/>
        </authorList>
    </citation>
    <scope>NUCLEOTIDE SEQUENCE [LARGE SCALE GENOMIC DNA]</scope>
</reference>
<dbReference type="VEuPathDB" id="VectorBase:ASIS005597"/>
<dbReference type="Proteomes" id="UP000030765">
    <property type="component" value="Unassembled WGS sequence"/>
</dbReference>
<feature type="region of interest" description="Disordered" evidence="7">
    <location>
        <begin position="63"/>
        <end position="94"/>
    </location>
</feature>